<dbReference type="InterPro" id="IPR035906">
    <property type="entry name" value="MetI-like_sf"/>
</dbReference>
<dbReference type="PANTHER" id="PTHR30425:SF1">
    <property type="entry name" value="PHOSPHATE TRANSPORT SYSTEM PERMEASE PROTEIN PSTC"/>
    <property type="match status" value="1"/>
</dbReference>
<evidence type="ECO:0000259" key="11">
    <source>
        <dbReference type="PROSITE" id="PS50928"/>
    </source>
</evidence>
<feature type="transmembrane region" description="Helical" evidence="9">
    <location>
        <begin position="12"/>
        <end position="37"/>
    </location>
</feature>
<keyword evidence="3 9" id="KW-0813">Transport</keyword>
<dbReference type="PANTHER" id="PTHR30425">
    <property type="entry name" value="PHOSPHATE TRANSPORT SYSTEM PERMEASE PROTEIN PST"/>
    <property type="match status" value="1"/>
</dbReference>
<dbReference type="AlphaFoldDB" id="A0A9D2GTM8"/>
<dbReference type="SUPFAM" id="SSF161098">
    <property type="entry name" value="MetI-like"/>
    <property type="match status" value="1"/>
</dbReference>
<dbReference type="InterPro" id="IPR000515">
    <property type="entry name" value="MetI-like"/>
</dbReference>
<dbReference type="CDD" id="cd06261">
    <property type="entry name" value="TM_PBP2"/>
    <property type="match status" value="1"/>
</dbReference>
<evidence type="ECO:0000256" key="9">
    <source>
        <dbReference type="RuleBase" id="RU363032"/>
    </source>
</evidence>
<accession>A0A9D2GTM8</accession>
<dbReference type="InterPro" id="IPR011864">
    <property type="entry name" value="Phosphate_PstC"/>
</dbReference>
<dbReference type="EMBL" id="DXAQ01000119">
    <property type="protein sequence ID" value="HIZ89802.1"/>
    <property type="molecule type" value="Genomic_DNA"/>
</dbReference>
<dbReference type="InterPro" id="IPR051124">
    <property type="entry name" value="Phosphate_Transport_Permease"/>
</dbReference>
<dbReference type="PROSITE" id="PS50928">
    <property type="entry name" value="ABC_TM1"/>
    <property type="match status" value="1"/>
</dbReference>
<evidence type="ECO:0000256" key="2">
    <source>
        <dbReference type="ARBA" id="ARBA00007069"/>
    </source>
</evidence>
<keyword evidence="5 10" id="KW-0592">Phosphate transport</keyword>
<reference evidence="12" key="2">
    <citation type="submission" date="2021-04" db="EMBL/GenBank/DDBJ databases">
        <authorList>
            <person name="Gilroy R."/>
        </authorList>
    </citation>
    <scope>NUCLEOTIDE SEQUENCE</scope>
    <source>
        <strain evidence="12">ChiW4-1371</strain>
    </source>
</reference>
<comment type="similarity">
    <text evidence="2 10">Belongs to the binding-protein-dependent transport system permease family. CysTW subfamily.</text>
</comment>
<evidence type="ECO:0000256" key="10">
    <source>
        <dbReference type="RuleBase" id="RU363054"/>
    </source>
</evidence>
<evidence type="ECO:0000313" key="12">
    <source>
        <dbReference type="EMBL" id="HIZ89802.1"/>
    </source>
</evidence>
<evidence type="ECO:0000256" key="8">
    <source>
        <dbReference type="ARBA" id="ARBA00023136"/>
    </source>
</evidence>
<evidence type="ECO:0000313" key="13">
    <source>
        <dbReference type="Proteomes" id="UP000824176"/>
    </source>
</evidence>
<feature type="domain" description="ABC transmembrane type-1" evidence="11">
    <location>
        <begin position="71"/>
        <end position="300"/>
    </location>
</feature>
<feature type="transmembrane region" description="Helical" evidence="9">
    <location>
        <begin position="282"/>
        <end position="304"/>
    </location>
</feature>
<dbReference type="Proteomes" id="UP000824176">
    <property type="component" value="Unassembled WGS sequence"/>
</dbReference>
<keyword evidence="6 9" id="KW-0812">Transmembrane</keyword>
<feature type="transmembrane region" description="Helical" evidence="9">
    <location>
        <begin position="72"/>
        <end position="96"/>
    </location>
</feature>
<evidence type="ECO:0000256" key="6">
    <source>
        <dbReference type="ARBA" id="ARBA00022692"/>
    </source>
</evidence>
<evidence type="ECO:0000256" key="1">
    <source>
        <dbReference type="ARBA" id="ARBA00004651"/>
    </source>
</evidence>
<sequence length="308" mass="33574">MKKSNMFQYKDKLIFSASLISALSILIIILGILITLFIESYDAISAFGFFNFIFSTSWDYNQEIFGAGRALFGSIAAAFIAILIAAPMGIGMAVFIVELCPSFLKGFISSAIELLAAIPSIIYGMWGLFIFAPFIENTLQKWASSTLGSLPVIGSFFQVNYTGGIGLLTSGIVLSIMIVPFIASISREALSKVPQELKESAYGLGTEKWEVIRDVSLPYTKTAIWGGIIIALGRALGETMAIAYIIGNMNISLTSIFDPYVTVTSVLVNEFNEASGLQLSSLFFMALLLFILNFITLIAAKIYILRSR</sequence>
<dbReference type="GO" id="GO:0005315">
    <property type="term" value="F:phosphate transmembrane transporter activity"/>
    <property type="evidence" value="ECO:0007669"/>
    <property type="project" value="InterPro"/>
</dbReference>
<evidence type="ECO:0000256" key="5">
    <source>
        <dbReference type="ARBA" id="ARBA00022592"/>
    </source>
</evidence>
<feature type="transmembrane region" description="Helical" evidence="9">
    <location>
        <begin position="116"/>
        <end position="135"/>
    </location>
</feature>
<gene>
    <name evidence="12" type="primary">pstC</name>
    <name evidence="12" type="ORF">H9804_07640</name>
</gene>
<keyword evidence="8 9" id="KW-0472">Membrane</keyword>
<dbReference type="GO" id="GO:0005886">
    <property type="term" value="C:plasma membrane"/>
    <property type="evidence" value="ECO:0007669"/>
    <property type="project" value="UniProtKB-SubCell"/>
</dbReference>
<dbReference type="Pfam" id="PF00528">
    <property type="entry name" value="BPD_transp_1"/>
    <property type="match status" value="1"/>
</dbReference>
<protein>
    <recommendedName>
        <fullName evidence="10">Phosphate transport system permease protein</fullName>
    </recommendedName>
</protein>
<name>A0A9D2GTM8_9BACT</name>
<evidence type="ECO:0000256" key="3">
    <source>
        <dbReference type="ARBA" id="ARBA00022448"/>
    </source>
</evidence>
<organism evidence="12 13">
    <name type="scientific">Candidatus Mucispirillum faecigallinarum</name>
    <dbReference type="NCBI Taxonomy" id="2838699"/>
    <lineage>
        <taxon>Bacteria</taxon>
        <taxon>Pseudomonadati</taxon>
        <taxon>Deferribacterota</taxon>
        <taxon>Deferribacteres</taxon>
        <taxon>Deferribacterales</taxon>
        <taxon>Mucispirillaceae</taxon>
        <taxon>Mucispirillum</taxon>
    </lineage>
</organism>
<comment type="subcellular location">
    <subcellularLocation>
        <location evidence="1 9">Cell membrane</location>
        <topology evidence="1 9">Multi-pass membrane protein</topology>
    </subcellularLocation>
</comment>
<feature type="transmembrane region" description="Helical" evidence="9">
    <location>
        <begin position="223"/>
        <end position="246"/>
    </location>
</feature>
<dbReference type="Gene3D" id="1.10.3720.10">
    <property type="entry name" value="MetI-like"/>
    <property type="match status" value="1"/>
</dbReference>
<comment type="function">
    <text evidence="10">Part of the binding-protein-dependent transport system for phosphate; probably responsible for the translocation of the substrate across the membrane.</text>
</comment>
<dbReference type="GO" id="GO:0006817">
    <property type="term" value="P:phosphate ion transport"/>
    <property type="evidence" value="ECO:0007669"/>
    <property type="project" value="UniProtKB-KW"/>
</dbReference>
<feature type="transmembrane region" description="Helical" evidence="9">
    <location>
        <begin position="165"/>
        <end position="185"/>
    </location>
</feature>
<comment type="caution">
    <text evidence="12">The sequence shown here is derived from an EMBL/GenBank/DDBJ whole genome shotgun (WGS) entry which is preliminary data.</text>
</comment>
<proteinExistence type="inferred from homology"/>
<reference evidence="12" key="1">
    <citation type="journal article" date="2021" name="PeerJ">
        <title>Extensive microbial diversity within the chicken gut microbiome revealed by metagenomics and culture.</title>
        <authorList>
            <person name="Gilroy R."/>
            <person name="Ravi A."/>
            <person name="Getino M."/>
            <person name="Pursley I."/>
            <person name="Horton D.L."/>
            <person name="Alikhan N.F."/>
            <person name="Baker D."/>
            <person name="Gharbi K."/>
            <person name="Hall N."/>
            <person name="Watson M."/>
            <person name="Adriaenssens E.M."/>
            <person name="Foster-Nyarko E."/>
            <person name="Jarju S."/>
            <person name="Secka A."/>
            <person name="Antonio M."/>
            <person name="Oren A."/>
            <person name="Chaudhuri R.R."/>
            <person name="La Ragione R."/>
            <person name="Hildebrand F."/>
            <person name="Pallen M.J."/>
        </authorList>
    </citation>
    <scope>NUCLEOTIDE SEQUENCE</scope>
    <source>
        <strain evidence="12">ChiW4-1371</strain>
    </source>
</reference>
<keyword evidence="4 10" id="KW-1003">Cell membrane</keyword>
<evidence type="ECO:0000256" key="4">
    <source>
        <dbReference type="ARBA" id="ARBA00022475"/>
    </source>
</evidence>
<dbReference type="NCBIfam" id="TIGR02138">
    <property type="entry name" value="phosphate_pstC"/>
    <property type="match status" value="1"/>
</dbReference>
<keyword evidence="7 9" id="KW-1133">Transmembrane helix</keyword>
<evidence type="ECO:0000256" key="7">
    <source>
        <dbReference type="ARBA" id="ARBA00022989"/>
    </source>
</evidence>